<sequence>TGRVFGKNLSVIDTPAILDSEQEIRILCEEVMCSSRHKLFLVVVKIDRFTEEQKNSVDATIRTIGDDGMKNSLMLFTNGDTLETMSMSLDGFLNEDPNSPLPELVQRFAGFHVFNNENGGDEQVKELLEKSGLPLNSE</sequence>
<gene>
    <name evidence="5" type="ORF">FSCOSCO3_A015542</name>
</gene>
<proteinExistence type="inferred from homology"/>
<keyword evidence="2" id="KW-0547">Nucleotide-binding</keyword>
<dbReference type="InterPro" id="IPR045058">
    <property type="entry name" value="GIMA/IAN/Toc"/>
</dbReference>
<dbReference type="InterPro" id="IPR027417">
    <property type="entry name" value="P-loop_NTPase"/>
</dbReference>
<dbReference type="AlphaFoldDB" id="A0AAV1QLJ4"/>
<organism evidence="5 6">
    <name type="scientific">Scomber scombrus</name>
    <name type="common">Atlantic mackerel</name>
    <name type="synonym">Scomber vernalis</name>
    <dbReference type="NCBI Taxonomy" id="13677"/>
    <lineage>
        <taxon>Eukaryota</taxon>
        <taxon>Metazoa</taxon>
        <taxon>Chordata</taxon>
        <taxon>Craniata</taxon>
        <taxon>Vertebrata</taxon>
        <taxon>Euteleostomi</taxon>
        <taxon>Actinopterygii</taxon>
        <taxon>Neopterygii</taxon>
        <taxon>Teleostei</taxon>
        <taxon>Neoteleostei</taxon>
        <taxon>Acanthomorphata</taxon>
        <taxon>Pelagiaria</taxon>
        <taxon>Scombriformes</taxon>
        <taxon>Scombridae</taxon>
        <taxon>Scomber</taxon>
    </lineage>
</organism>
<dbReference type="Proteomes" id="UP001314229">
    <property type="component" value="Unassembled WGS sequence"/>
</dbReference>
<dbReference type="Gene3D" id="3.40.50.300">
    <property type="entry name" value="P-loop containing nucleotide triphosphate hydrolases"/>
    <property type="match status" value="1"/>
</dbReference>
<dbReference type="EMBL" id="CAWUFR010001760">
    <property type="protein sequence ID" value="CAK6984329.1"/>
    <property type="molecule type" value="Genomic_DNA"/>
</dbReference>
<protein>
    <submittedName>
        <fullName evidence="5">GTPase IMAP family member 8-like</fullName>
    </submittedName>
</protein>
<feature type="domain" description="AIG1-type G" evidence="4">
    <location>
        <begin position="6"/>
        <end position="129"/>
    </location>
</feature>
<dbReference type="InterPro" id="IPR006703">
    <property type="entry name" value="G_AIG1"/>
</dbReference>
<keyword evidence="6" id="KW-1185">Reference proteome</keyword>
<dbReference type="Pfam" id="PF04548">
    <property type="entry name" value="AIG1"/>
    <property type="match status" value="1"/>
</dbReference>
<evidence type="ECO:0000256" key="3">
    <source>
        <dbReference type="ARBA" id="ARBA00023134"/>
    </source>
</evidence>
<dbReference type="PANTHER" id="PTHR10903:SF170">
    <property type="entry name" value="GTPASE IMAP FAMILY MEMBER 7"/>
    <property type="match status" value="1"/>
</dbReference>
<dbReference type="PANTHER" id="PTHR10903">
    <property type="entry name" value="GTPASE, IMAP FAMILY MEMBER-RELATED"/>
    <property type="match status" value="1"/>
</dbReference>
<evidence type="ECO:0000259" key="4">
    <source>
        <dbReference type="Pfam" id="PF04548"/>
    </source>
</evidence>
<evidence type="ECO:0000256" key="2">
    <source>
        <dbReference type="ARBA" id="ARBA00022741"/>
    </source>
</evidence>
<reference evidence="5 6" key="1">
    <citation type="submission" date="2024-01" db="EMBL/GenBank/DDBJ databases">
        <authorList>
            <person name="Alioto T."/>
            <person name="Alioto T."/>
            <person name="Gomez Garrido J."/>
        </authorList>
    </citation>
    <scope>NUCLEOTIDE SEQUENCE [LARGE SCALE GENOMIC DNA]</scope>
</reference>
<feature type="non-terminal residue" evidence="5">
    <location>
        <position position="1"/>
    </location>
</feature>
<accession>A0AAV1QLJ4</accession>
<evidence type="ECO:0000313" key="5">
    <source>
        <dbReference type="EMBL" id="CAK6984329.1"/>
    </source>
</evidence>
<dbReference type="GO" id="GO:0005525">
    <property type="term" value="F:GTP binding"/>
    <property type="evidence" value="ECO:0007669"/>
    <property type="project" value="UniProtKB-KW"/>
</dbReference>
<name>A0AAV1QLJ4_SCOSC</name>
<evidence type="ECO:0000256" key="1">
    <source>
        <dbReference type="ARBA" id="ARBA00008535"/>
    </source>
</evidence>
<evidence type="ECO:0000313" key="6">
    <source>
        <dbReference type="Proteomes" id="UP001314229"/>
    </source>
</evidence>
<comment type="caution">
    <text evidence="5">The sequence shown here is derived from an EMBL/GenBank/DDBJ whole genome shotgun (WGS) entry which is preliminary data.</text>
</comment>
<keyword evidence="3" id="KW-0342">GTP-binding</keyword>
<comment type="similarity">
    <text evidence="1">Belongs to the TRAFAC class TrmE-Era-EngA-EngB-Septin-like GTPase superfamily. AIG1/Toc34/Toc159-like paraseptin GTPase family. IAN subfamily.</text>
</comment>